<keyword evidence="1" id="KW-0378">Hydrolase</keyword>
<dbReference type="CDD" id="cd00431">
    <property type="entry name" value="cysteine_hydrolases"/>
    <property type="match status" value="1"/>
</dbReference>
<dbReference type="PANTHER" id="PTHR43540">
    <property type="entry name" value="PEROXYUREIDOACRYLATE/UREIDOACRYLATE AMIDOHYDROLASE-RELATED"/>
    <property type="match status" value="1"/>
</dbReference>
<dbReference type="STRING" id="58117.SAMN05421833_119131"/>
<dbReference type="InterPro" id="IPR036380">
    <property type="entry name" value="Isochorismatase-like_sf"/>
</dbReference>
<dbReference type="RefSeq" id="WP_076438452.1">
    <property type="nucleotide sequence ID" value="NZ_FTNI01000019.1"/>
</dbReference>
<evidence type="ECO:0000313" key="4">
    <source>
        <dbReference type="Proteomes" id="UP000186096"/>
    </source>
</evidence>
<protein>
    <submittedName>
        <fullName evidence="3">Nicotinamidase-related amidase</fullName>
    </submittedName>
</protein>
<name>A0A1N7EUJ5_9ACTN</name>
<proteinExistence type="predicted"/>
<dbReference type="GO" id="GO:0016787">
    <property type="term" value="F:hydrolase activity"/>
    <property type="evidence" value="ECO:0007669"/>
    <property type="project" value="UniProtKB-KW"/>
</dbReference>
<gene>
    <name evidence="3" type="ORF">SAMN05421833_119131</name>
</gene>
<dbReference type="SUPFAM" id="SSF52499">
    <property type="entry name" value="Isochorismatase-like hydrolases"/>
    <property type="match status" value="1"/>
</dbReference>
<dbReference type="EMBL" id="FTNI01000019">
    <property type="protein sequence ID" value="SIR91727.1"/>
    <property type="molecule type" value="Genomic_DNA"/>
</dbReference>
<evidence type="ECO:0000256" key="1">
    <source>
        <dbReference type="ARBA" id="ARBA00022801"/>
    </source>
</evidence>
<accession>A0A1N7EUJ5</accession>
<dbReference type="InterPro" id="IPR050272">
    <property type="entry name" value="Isochorismatase-like_hydrls"/>
</dbReference>
<keyword evidence="4" id="KW-1185">Reference proteome</keyword>
<evidence type="ECO:0000313" key="3">
    <source>
        <dbReference type="EMBL" id="SIR91727.1"/>
    </source>
</evidence>
<reference evidence="4" key="1">
    <citation type="submission" date="2017-01" db="EMBL/GenBank/DDBJ databases">
        <authorList>
            <person name="Varghese N."/>
            <person name="Submissions S."/>
        </authorList>
    </citation>
    <scope>NUCLEOTIDE SEQUENCE [LARGE SCALE GENOMIC DNA]</scope>
    <source>
        <strain evidence="4">ATCC 12950</strain>
    </source>
</reference>
<organism evidence="3 4">
    <name type="scientific">Microbispora rosea</name>
    <dbReference type="NCBI Taxonomy" id="58117"/>
    <lineage>
        <taxon>Bacteria</taxon>
        <taxon>Bacillati</taxon>
        <taxon>Actinomycetota</taxon>
        <taxon>Actinomycetes</taxon>
        <taxon>Streptosporangiales</taxon>
        <taxon>Streptosporangiaceae</taxon>
        <taxon>Microbispora</taxon>
    </lineage>
</organism>
<dbReference type="InterPro" id="IPR000868">
    <property type="entry name" value="Isochorismatase-like_dom"/>
</dbReference>
<evidence type="ECO:0000259" key="2">
    <source>
        <dbReference type="Pfam" id="PF00857"/>
    </source>
</evidence>
<dbReference type="Proteomes" id="UP000186096">
    <property type="component" value="Unassembled WGS sequence"/>
</dbReference>
<feature type="domain" description="Isochorismatase-like" evidence="2">
    <location>
        <begin position="10"/>
        <end position="182"/>
    </location>
</feature>
<sequence>MPVTLLDDRTAVVLIDLQKGITALPTVHPAAEVVANAARLAGAARERGLPVVRVRVAFSPDGGDVLRARTDAPGPAIAPAPDFADYDERVPDGPTDIPITKRGWDAFHGTELDLQLRRRKITGIVLAGISTSIGVESTARGARERGYEIAVASDAVTDLVVSAHENALGVILPRIAQIDTTESILAAFA</sequence>
<dbReference type="Gene3D" id="3.40.50.850">
    <property type="entry name" value="Isochorismatase-like"/>
    <property type="match status" value="1"/>
</dbReference>
<dbReference type="PANTHER" id="PTHR43540:SF7">
    <property type="entry name" value="ISOCHORISMATASE FAMILY PROTEIN YECD"/>
    <property type="match status" value="1"/>
</dbReference>
<dbReference type="OrthoDB" id="3174612at2"/>
<dbReference type="Pfam" id="PF00857">
    <property type="entry name" value="Isochorismatase"/>
    <property type="match status" value="1"/>
</dbReference>
<dbReference type="AlphaFoldDB" id="A0A1N7EUJ5"/>